<protein>
    <submittedName>
        <fullName evidence="1">Uncharacterized protein</fullName>
    </submittedName>
</protein>
<organism evidence="1 2">
    <name type="scientific">Eiseniibacteriota bacterium</name>
    <dbReference type="NCBI Taxonomy" id="2212470"/>
    <lineage>
        <taxon>Bacteria</taxon>
        <taxon>Candidatus Eiseniibacteriota</taxon>
    </lineage>
</organism>
<name>A0A948WDC9_UNCEI</name>
<reference evidence="1" key="1">
    <citation type="submission" date="2021-05" db="EMBL/GenBank/DDBJ databases">
        <title>Energy efficiency and biological interactions define the core microbiome of deep oligotrophic groundwater.</title>
        <authorList>
            <person name="Mehrshad M."/>
            <person name="Lopez-Fernandez M."/>
            <person name="Bell E."/>
            <person name="Bernier-Latmani R."/>
            <person name="Bertilsson S."/>
            <person name="Dopson M."/>
        </authorList>
    </citation>
    <scope>NUCLEOTIDE SEQUENCE</scope>
    <source>
        <strain evidence="1">Modern_marine.mb.64</strain>
    </source>
</reference>
<proteinExistence type="predicted"/>
<gene>
    <name evidence="1" type="ORF">KJ970_12550</name>
</gene>
<sequence length="64" mass="6689">MAVVLPSRPGNHLDDPLPGEALAAYEQIIASGDIHMRDKAQAGKCRCLKALGRDKEAADAGCDG</sequence>
<accession>A0A948WDC9</accession>
<dbReference type="EMBL" id="JAHJDP010000074">
    <property type="protein sequence ID" value="MBU2691748.1"/>
    <property type="molecule type" value="Genomic_DNA"/>
</dbReference>
<evidence type="ECO:0000313" key="2">
    <source>
        <dbReference type="Proteomes" id="UP000777784"/>
    </source>
</evidence>
<evidence type="ECO:0000313" key="1">
    <source>
        <dbReference type="EMBL" id="MBU2691748.1"/>
    </source>
</evidence>
<comment type="caution">
    <text evidence="1">The sequence shown here is derived from an EMBL/GenBank/DDBJ whole genome shotgun (WGS) entry which is preliminary data.</text>
</comment>
<dbReference type="Proteomes" id="UP000777784">
    <property type="component" value="Unassembled WGS sequence"/>
</dbReference>
<dbReference type="AlphaFoldDB" id="A0A948WDC9"/>